<dbReference type="EMBL" id="CP049332">
    <property type="protein sequence ID" value="QIH43443.1"/>
    <property type="molecule type" value="Genomic_DNA"/>
</dbReference>
<protein>
    <submittedName>
        <fullName evidence="1">Uncharacterized protein</fullName>
    </submittedName>
</protein>
<gene>
    <name evidence="1" type="ORF">G5S32_15715</name>
</gene>
<evidence type="ECO:0000313" key="2">
    <source>
        <dbReference type="Proteomes" id="UP000503003"/>
    </source>
</evidence>
<dbReference type="KEGG" id="vzi:G5S32_15715"/>
<accession>A0A6G7CN20</accession>
<keyword evidence="2" id="KW-1185">Reference proteome</keyword>
<dbReference type="RefSeq" id="WP_165312977.1">
    <property type="nucleotide sequence ID" value="NZ_CP049332.1"/>
</dbReference>
<proteinExistence type="predicted"/>
<name>A0A6G7CN20_9VIBR</name>
<sequence length="124" mass="13612">MSYYLHKPNQKGIVVPQAGESAPSTLPIVTTQPQSITAADGASISFSITAENYVSVYWQESSCEPDPCWYDADFLPNWQTETLGNWRATLAQSGFQYRAVLTGTNGDIVYSEAGVLTVTPTRER</sequence>
<evidence type="ECO:0000313" key="1">
    <source>
        <dbReference type="EMBL" id="QIH43443.1"/>
    </source>
</evidence>
<reference evidence="1 2" key="1">
    <citation type="submission" date="2020-02" db="EMBL/GenBank/DDBJ databases">
        <title>A complete genome of a marine bacterium Vibrio sp. ZWAL4003 isolated from the mangrove sediment with the ability to degrade polysaccharides.</title>
        <authorList>
            <person name="Wu J."/>
            <person name="Qu W."/>
            <person name="Zeng R."/>
        </authorList>
    </citation>
    <scope>NUCLEOTIDE SEQUENCE [LARGE SCALE GENOMIC DNA]</scope>
    <source>
        <strain evidence="1 2">ZWAL4003</strain>
    </source>
</reference>
<dbReference type="AlphaFoldDB" id="A0A6G7CN20"/>
<organism evidence="1 2">
    <name type="scientific">Vibrio ziniensis</name>
    <dbReference type="NCBI Taxonomy" id="2711221"/>
    <lineage>
        <taxon>Bacteria</taxon>
        <taxon>Pseudomonadati</taxon>
        <taxon>Pseudomonadota</taxon>
        <taxon>Gammaproteobacteria</taxon>
        <taxon>Vibrionales</taxon>
        <taxon>Vibrionaceae</taxon>
        <taxon>Vibrio</taxon>
    </lineage>
</organism>
<dbReference type="Proteomes" id="UP000503003">
    <property type="component" value="Chromosome 2"/>
</dbReference>